<keyword evidence="3 5" id="KW-1133">Transmembrane helix</keyword>
<evidence type="ECO:0000313" key="9">
    <source>
        <dbReference type="Proteomes" id="UP000072874"/>
    </source>
</evidence>
<dbReference type="Proteomes" id="UP000072874">
    <property type="component" value="Chromosome 13"/>
</dbReference>
<dbReference type="Pfam" id="PF02544">
    <property type="entry name" value="Steroid_dh"/>
    <property type="match status" value="1"/>
</dbReference>
<dbReference type="PANTHER" id="PTHR14624">
    <property type="entry name" value="DFG10 PROTEIN"/>
    <property type="match status" value="1"/>
</dbReference>
<evidence type="ECO:0000313" key="7">
    <source>
        <dbReference type="EMBL" id="CDU19854.1"/>
    </source>
</evidence>
<evidence type="ECO:0000313" key="8">
    <source>
        <dbReference type="EMBL" id="VTZ80611.1"/>
    </source>
</evidence>
<dbReference type="VEuPathDB" id="PlasmoDB:PY17X_1323400"/>
<evidence type="ECO:0000256" key="5">
    <source>
        <dbReference type="SAM" id="Phobius"/>
    </source>
</evidence>
<evidence type="ECO:0000313" key="10">
    <source>
        <dbReference type="Proteomes" id="UP000072904"/>
    </source>
</evidence>
<dbReference type="VEuPathDB" id="PlasmoDB:PYYM_1320400"/>
<evidence type="ECO:0000256" key="2">
    <source>
        <dbReference type="ARBA" id="ARBA00022692"/>
    </source>
</evidence>
<proteinExistence type="predicted"/>
<dbReference type="AlphaFoldDB" id="A0A077YCG2"/>
<dbReference type="OrthoDB" id="5788137at2759"/>
<evidence type="ECO:0000256" key="4">
    <source>
        <dbReference type="ARBA" id="ARBA00023136"/>
    </source>
</evidence>
<feature type="domain" description="3-oxo-5-alpha-steroid 4-dehydrogenase C-terminal" evidence="6">
    <location>
        <begin position="164"/>
        <end position="292"/>
    </location>
</feature>
<accession>A0A077YCG2</accession>
<keyword evidence="2 5" id="KW-0812">Transmembrane</keyword>
<dbReference type="GO" id="GO:0006488">
    <property type="term" value="P:dolichol-linked oligosaccharide biosynthetic process"/>
    <property type="evidence" value="ECO:0007669"/>
    <property type="project" value="InterPro"/>
</dbReference>
<evidence type="ECO:0000256" key="3">
    <source>
        <dbReference type="ARBA" id="ARBA00022989"/>
    </source>
</evidence>
<dbReference type="EMBL" id="LK934641">
    <property type="protein sequence ID" value="CDU19854.1"/>
    <property type="molecule type" value="Genomic_DNA"/>
</dbReference>
<sequence>MKNTVSSLTHSHLKQITPLKVICILYYVIGIFILLISFFSKTITNWSLHGKNMFIKLEQNEEKRSCMFHRLKKWVDNIIISKKYFSHFYFLGLIINSAILLQDINEASRNNYNAYEHISKTNIMFEIHLLRRLLEQIFVVKTTSKSVMHILSYFLGISFYLVTPFSLHNNNIHKITVVKFLSIIIFIFGNLIQYDSHVRLAKLRSKALKNNELPYKVPYGGLFDFVSCPHYFSEILIYFSFFLSNLDMICLLNCLMVLLVLIKNGIQTHRWYLKTMQDTYPKQRRIIFPFLF</sequence>
<dbReference type="VEuPathDB" id="PlasmoDB:PY01579"/>
<dbReference type="InterPro" id="IPR001104">
    <property type="entry name" value="3-oxo-5_a-steroid_4-DH_C"/>
</dbReference>
<feature type="transmembrane region" description="Helical" evidence="5">
    <location>
        <begin position="173"/>
        <end position="192"/>
    </location>
</feature>
<dbReference type="Gene3D" id="1.20.120.1630">
    <property type="match status" value="1"/>
</dbReference>
<feature type="transmembrane region" description="Helical" evidence="5">
    <location>
        <begin position="21"/>
        <end position="39"/>
    </location>
</feature>
<dbReference type="GO" id="GO:0016095">
    <property type="term" value="P:polyprenol catabolic process"/>
    <property type="evidence" value="ECO:0007669"/>
    <property type="project" value="TreeGrafter"/>
</dbReference>
<dbReference type="UniPathway" id="UPA00378"/>
<keyword evidence="4 5" id="KW-0472">Membrane</keyword>
<dbReference type="GO" id="GO:0005783">
    <property type="term" value="C:endoplasmic reticulum"/>
    <property type="evidence" value="ECO:0007669"/>
    <property type="project" value="TreeGrafter"/>
</dbReference>
<dbReference type="KEGG" id="pyo:PY17X_1323400"/>
<reference evidence="8" key="4">
    <citation type="submission" date="2019-05" db="EMBL/GenBank/DDBJ databases">
        <authorList>
            <consortium name="Pathogen Informatics"/>
        </authorList>
    </citation>
    <scope>NUCLEOTIDE SEQUENCE</scope>
    <source>
        <strain evidence="8">17X</strain>
    </source>
</reference>
<feature type="transmembrane region" description="Helical" evidence="5">
    <location>
        <begin position="150"/>
        <end position="167"/>
    </location>
</feature>
<dbReference type="Proteomes" id="UP000072904">
    <property type="component" value="Chromosome 13"/>
</dbReference>
<gene>
    <name evidence="8" type="ORF">PY17X_1323400</name>
    <name evidence="7" type="ORF">PYYM_1320400</name>
</gene>
<protein>
    <submittedName>
        <fullName evidence="8">Polyprenol reductase, putative</fullName>
    </submittedName>
</protein>
<name>A0A077YCG2_PLAYE</name>
<dbReference type="PROSITE" id="PS50244">
    <property type="entry name" value="S5A_REDUCTASE"/>
    <property type="match status" value="1"/>
</dbReference>
<evidence type="ECO:0000256" key="1">
    <source>
        <dbReference type="ARBA" id="ARBA00004127"/>
    </source>
</evidence>
<dbReference type="RefSeq" id="XP_022813565.1">
    <property type="nucleotide sequence ID" value="XM_022957090.1"/>
</dbReference>
<dbReference type="PANTHER" id="PTHR14624:SF0">
    <property type="entry name" value="POLYPRENOL REDUCTASE"/>
    <property type="match status" value="1"/>
</dbReference>
<evidence type="ECO:0000259" key="6">
    <source>
        <dbReference type="Pfam" id="PF02544"/>
    </source>
</evidence>
<dbReference type="GO" id="GO:0003865">
    <property type="term" value="F:3-oxo-5-alpha-steroid 4-dehydrogenase activity"/>
    <property type="evidence" value="ECO:0007669"/>
    <property type="project" value="TreeGrafter"/>
</dbReference>
<dbReference type="GeneID" id="3801916"/>
<dbReference type="InterPro" id="IPR039698">
    <property type="entry name" value="Dfg10/SRD5A3"/>
</dbReference>
<feature type="transmembrane region" description="Helical" evidence="5">
    <location>
        <begin position="238"/>
        <end position="262"/>
    </location>
</feature>
<organism evidence="7 10">
    <name type="scientific">Plasmodium yoelii</name>
    <dbReference type="NCBI Taxonomy" id="5861"/>
    <lineage>
        <taxon>Eukaryota</taxon>
        <taxon>Sar</taxon>
        <taxon>Alveolata</taxon>
        <taxon>Apicomplexa</taxon>
        <taxon>Aconoidasida</taxon>
        <taxon>Haemosporida</taxon>
        <taxon>Plasmodiidae</taxon>
        <taxon>Plasmodium</taxon>
        <taxon>Plasmodium (Vinckeia)</taxon>
    </lineage>
</organism>
<dbReference type="OMA" id="WSLHGKN"/>
<dbReference type="EMBL" id="LM993667">
    <property type="protein sequence ID" value="VTZ80611.1"/>
    <property type="molecule type" value="Genomic_DNA"/>
</dbReference>
<reference evidence="7" key="3">
    <citation type="submission" date="2014-05" db="EMBL/GenBank/DDBJ databases">
        <authorList>
            <person name="Aslett A.Martin."/>
            <person name="De Silva Nishadi"/>
        </authorList>
    </citation>
    <scope>NUCLEOTIDE SEQUENCE</scope>
    <source>
        <strain evidence="7">YM</strain>
    </source>
</reference>
<comment type="subcellular location">
    <subcellularLocation>
        <location evidence="1">Endomembrane system</location>
        <topology evidence="1">Multi-pass membrane protein</topology>
    </subcellularLocation>
</comment>
<reference evidence="9 10" key="1">
    <citation type="journal article" date="2014" name="BMC Biol.">
        <title>A comprehensive evaluation of rodent malaria parasite genomes and gene expression.</title>
        <authorList>
            <person name="Otto T.D."/>
            <person name="Bohme U."/>
            <person name="Jackson A.P."/>
            <person name="Hunt M."/>
            <person name="Franke-Fayard B."/>
            <person name="Hoeijmakers W.A."/>
            <person name="Religa A.A."/>
            <person name="Robertson L."/>
            <person name="Sanders M."/>
            <person name="Ogun S.A."/>
            <person name="Cunningham D."/>
            <person name="Erhart A."/>
            <person name="Billker O."/>
            <person name="Khan S.M."/>
            <person name="Stunnenberg H.G."/>
            <person name="Langhorne J."/>
            <person name="Holder A.A."/>
            <person name="Waters A.P."/>
            <person name="Newbold C.I."/>
            <person name="Pain A."/>
            <person name="Berriman M."/>
            <person name="Janse C.J."/>
        </authorList>
    </citation>
    <scope>NUCLEOTIDE SEQUENCE [LARGE SCALE GENOMIC DNA]</scope>
    <source>
        <strain evidence="8 9">17X</strain>
        <strain evidence="7 10">YM</strain>
    </source>
</reference>
<reference evidence="8" key="2">
    <citation type="submission" date="2014-05" db="EMBL/GenBank/DDBJ databases">
        <authorList>
            <person name="Aslett M.A."/>
            <person name="De Silva N."/>
        </authorList>
    </citation>
    <scope>NUCLEOTIDE SEQUENCE</scope>
    <source>
        <strain evidence="8">17X</strain>
    </source>
</reference>